<dbReference type="CDD" id="cd14332">
    <property type="entry name" value="UBA_RuvA_C"/>
    <property type="match status" value="1"/>
</dbReference>
<evidence type="ECO:0000259" key="7">
    <source>
        <dbReference type="SMART" id="SM00278"/>
    </source>
</evidence>
<keyword evidence="8" id="KW-0347">Helicase</keyword>
<evidence type="ECO:0000256" key="1">
    <source>
        <dbReference type="ARBA" id="ARBA00022490"/>
    </source>
</evidence>
<feature type="region of interest" description="Flexible linker" evidence="6">
    <location>
        <begin position="138"/>
        <end position="150"/>
    </location>
</feature>
<keyword evidence="3 6" id="KW-0238">DNA-binding</keyword>
<keyword evidence="8" id="KW-0067">ATP-binding</keyword>
<dbReference type="SUPFAM" id="SSF47781">
    <property type="entry name" value="RuvA domain 2-like"/>
    <property type="match status" value="1"/>
</dbReference>
<keyword evidence="8" id="KW-0378">Hydrolase</keyword>
<dbReference type="GO" id="GO:0016787">
    <property type="term" value="F:hydrolase activity"/>
    <property type="evidence" value="ECO:0007669"/>
    <property type="project" value="UniProtKB-KW"/>
</dbReference>
<dbReference type="RefSeq" id="WP_290194236.1">
    <property type="nucleotide sequence ID" value="NZ_CP047654.1"/>
</dbReference>
<evidence type="ECO:0000256" key="2">
    <source>
        <dbReference type="ARBA" id="ARBA00022763"/>
    </source>
</evidence>
<comment type="caution">
    <text evidence="8">The sequence shown here is derived from an EMBL/GenBank/DDBJ whole genome shotgun (WGS) entry which is preliminary data.</text>
</comment>
<dbReference type="SUPFAM" id="SSF50249">
    <property type="entry name" value="Nucleic acid-binding proteins"/>
    <property type="match status" value="1"/>
</dbReference>
<dbReference type="Gene3D" id="2.40.50.140">
    <property type="entry name" value="Nucleic acid-binding proteins"/>
    <property type="match status" value="1"/>
</dbReference>
<dbReference type="Gene3D" id="1.10.8.10">
    <property type="entry name" value="DNA helicase RuvA subunit, C-terminal domain"/>
    <property type="match status" value="1"/>
</dbReference>
<feature type="region of interest" description="Domain III" evidence="6">
    <location>
        <begin position="151"/>
        <end position="203"/>
    </location>
</feature>
<evidence type="ECO:0000313" key="9">
    <source>
        <dbReference type="Proteomes" id="UP001180840"/>
    </source>
</evidence>
<dbReference type="InterPro" id="IPR003583">
    <property type="entry name" value="Hlx-hairpin-Hlx_DNA-bd_motif"/>
</dbReference>
<dbReference type="Pfam" id="PF07499">
    <property type="entry name" value="RuvA_C"/>
    <property type="match status" value="1"/>
</dbReference>
<dbReference type="InterPro" id="IPR013849">
    <property type="entry name" value="DNA_helicase_Holl-junc_RuvA_I"/>
</dbReference>
<dbReference type="Pfam" id="PF01330">
    <property type="entry name" value="RuvA_N"/>
    <property type="match status" value="1"/>
</dbReference>
<feature type="domain" description="Helix-hairpin-helix DNA-binding motif class 1" evidence="7">
    <location>
        <begin position="107"/>
        <end position="126"/>
    </location>
</feature>
<dbReference type="SMART" id="SM00278">
    <property type="entry name" value="HhH1"/>
    <property type="match status" value="2"/>
</dbReference>
<comment type="similarity">
    <text evidence="6">Belongs to the RuvA family.</text>
</comment>
<evidence type="ECO:0000256" key="5">
    <source>
        <dbReference type="ARBA" id="ARBA00023204"/>
    </source>
</evidence>
<comment type="caution">
    <text evidence="6">Lacks conserved residue(s) required for the propagation of feature annotation.</text>
</comment>
<keyword evidence="2 6" id="KW-0227">DNA damage</keyword>
<feature type="domain" description="Helix-hairpin-helix DNA-binding motif class 1" evidence="7">
    <location>
        <begin position="72"/>
        <end position="91"/>
    </location>
</feature>
<evidence type="ECO:0000256" key="6">
    <source>
        <dbReference type="HAMAP-Rule" id="MF_00031"/>
    </source>
</evidence>
<dbReference type="HAMAP" id="MF_00031">
    <property type="entry name" value="DNA_HJ_migration_RuvA"/>
    <property type="match status" value="1"/>
</dbReference>
<comment type="subunit">
    <text evidence="6">Homotetramer. Forms an RuvA(8)-RuvB(12)-Holliday junction (HJ) complex. HJ DNA is sandwiched between 2 RuvA tetramers; dsDNA enters through RuvA and exits via RuvB. An RuvB hexamer assembles on each DNA strand where it exits the tetramer. Each RuvB hexamer is contacted by two RuvA subunits (via domain III) on 2 adjacent RuvB subunits; this complex drives branch migration. In the full resolvosome a probable DNA-RuvA(4)-RuvB(12)-RuvC(2) complex forms which resolves the HJ.</text>
</comment>
<keyword evidence="4 6" id="KW-0233">DNA recombination</keyword>
<evidence type="ECO:0000256" key="4">
    <source>
        <dbReference type="ARBA" id="ARBA00023172"/>
    </source>
</evidence>
<protein>
    <recommendedName>
        <fullName evidence="6">Holliday junction branch migration complex subunit RuvA</fullName>
    </recommendedName>
</protein>
<comment type="function">
    <text evidence="6">The RuvA-RuvB-RuvC complex processes Holliday junction (HJ) DNA during genetic recombination and DNA repair, while the RuvA-RuvB complex plays an important role in the rescue of blocked DNA replication forks via replication fork reversal (RFR). RuvA specifically binds to HJ cruciform DNA, conferring on it an open structure. The RuvB hexamer acts as an ATP-dependent pump, pulling dsDNA into and through the RuvAB complex. HJ branch migration allows RuvC to scan DNA until it finds its consensus sequence, where it cleaves and resolves the cruciform DNA.</text>
</comment>
<keyword evidence="5 6" id="KW-0234">DNA repair</keyword>
<evidence type="ECO:0000313" key="8">
    <source>
        <dbReference type="EMBL" id="MDR7329463.1"/>
    </source>
</evidence>
<dbReference type="InterPro" id="IPR000085">
    <property type="entry name" value="RuvA"/>
</dbReference>
<organism evidence="8 9">
    <name type="scientific">Corynebacterium guangdongense</name>
    <dbReference type="NCBI Taxonomy" id="1783348"/>
    <lineage>
        <taxon>Bacteria</taxon>
        <taxon>Bacillati</taxon>
        <taxon>Actinomycetota</taxon>
        <taxon>Actinomycetes</taxon>
        <taxon>Mycobacteriales</taxon>
        <taxon>Corynebacteriaceae</taxon>
        <taxon>Corynebacterium</taxon>
    </lineage>
</organism>
<dbReference type="Proteomes" id="UP001180840">
    <property type="component" value="Unassembled WGS sequence"/>
</dbReference>
<dbReference type="GO" id="GO:0003678">
    <property type="term" value="F:DNA helicase activity"/>
    <property type="evidence" value="ECO:0007669"/>
    <property type="project" value="UniProtKB-EC"/>
</dbReference>
<dbReference type="InterPro" id="IPR011114">
    <property type="entry name" value="RuvA_C"/>
</dbReference>
<accession>A0ABU1ZZZ0</accession>
<comment type="subcellular location">
    <subcellularLocation>
        <location evidence="6">Cytoplasm</location>
    </subcellularLocation>
</comment>
<dbReference type="InterPro" id="IPR012340">
    <property type="entry name" value="NA-bd_OB-fold"/>
</dbReference>
<reference evidence="8" key="1">
    <citation type="submission" date="2023-07" db="EMBL/GenBank/DDBJ databases">
        <title>Sequencing the genomes of 1000 actinobacteria strains.</title>
        <authorList>
            <person name="Klenk H.-P."/>
        </authorList>
    </citation>
    <scope>NUCLEOTIDE SEQUENCE</scope>
    <source>
        <strain evidence="8">DSM 107476</strain>
    </source>
</reference>
<keyword evidence="1 6" id="KW-0963">Cytoplasm</keyword>
<dbReference type="EMBL" id="JAVDXZ010000001">
    <property type="protein sequence ID" value="MDR7329463.1"/>
    <property type="molecule type" value="Genomic_DNA"/>
</dbReference>
<name>A0ABU1ZZZ0_9CORY</name>
<keyword evidence="8" id="KW-0547">Nucleotide-binding</keyword>
<proteinExistence type="inferred from homology"/>
<dbReference type="InterPro" id="IPR036267">
    <property type="entry name" value="RuvA_C_sf"/>
</dbReference>
<dbReference type="Gene3D" id="1.10.150.20">
    <property type="entry name" value="5' to 3' exonuclease, C-terminal subdomain"/>
    <property type="match status" value="1"/>
</dbReference>
<keyword evidence="9" id="KW-1185">Reference proteome</keyword>
<dbReference type="Pfam" id="PF14520">
    <property type="entry name" value="HHH_5"/>
    <property type="match status" value="1"/>
</dbReference>
<gene>
    <name evidence="6" type="primary">ruvA</name>
    <name evidence="8" type="ORF">J2S39_001139</name>
</gene>
<dbReference type="InterPro" id="IPR010994">
    <property type="entry name" value="RuvA_2-like"/>
</dbReference>
<evidence type="ECO:0000256" key="3">
    <source>
        <dbReference type="ARBA" id="ARBA00023125"/>
    </source>
</evidence>
<dbReference type="NCBIfam" id="TIGR00084">
    <property type="entry name" value="ruvA"/>
    <property type="match status" value="1"/>
</dbReference>
<dbReference type="SUPFAM" id="SSF46929">
    <property type="entry name" value="DNA helicase RuvA subunit, C-terminal domain"/>
    <property type="match status" value="1"/>
</dbReference>
<comment type="domain">
    <text evidence="6">Has three domains with a flexible linker between the domains II and III and assumes an 'L' shape. Domain III is highly mobile and contacts RuvB.</text>
</comment>
<sequence>MIASLRGEVLSIGLDHVVLECGGVGYQVLATPPTLGRLRRGEETRILTTMVVREDAMLLYGFLTDDERQVFTLLQTVSGLGPKLAMAILGTLKTPELAQAVSQKDTKTLQRVPGVGKRMAERMVVELSGKFDLYLPSAEEQELVPALPAQASGVAEDVTEALVGLGFTDRIAKPVVDGILAAEGDLDVATALRAALSELGRVK</sequence>